<gene>
    <name evidence="1" type="ORF">MJO52_08665</name>
</gene>
<organism evidence="1 2">
    <name type="scientific">Microbulbifer variabilis</name>
    <dbReference type="NCBI Taxonomy" id="266805"/>
    <lineage>
        <taxon>Bacteria</taxon>
        <taxon>Pseudomonadati</taxon>
        <taxon>Pseudomonadota</taxon>
        <taxon>Gammaproteobacteria</taxon>
        <taxon>Cellvibrionales</taxon>
        <taxon>Microbulbiferaceae</taxon>
        <taxon>Microbulbifer</taxon>
    </lineage>
</organism>
<proteinExistence type="predicted"/>
<sequence length="339" mass="37889">MYIRSLWVDHKGETEQLLNSLNHYLSGLDYIPELVYIVSAGEANVLLERPVVEFLVQLEEAGHNIQFVGSACTSFHAALLSYSKRHEEDALVINLELGKERQQECLDALGIGIKPGQDGLDVITGVAVSWLCRHYHERSLCQISSCDILSQAPSLNGAPELVQNLKKLMATDLDNSCRVVSFDIQSRWAKGLLKGFSHEDKTHWLPSVELDGLHYLSIKPLAEIDKYCLRDEIEGLWIITLGGGGRAGCLRVHRTPQANGQLLSRLVNTETVSLEEAYQGFNAAQSLEDAYGQDHLPHVRGAMIYPQKKYRGRHNQIFHWVLGSGSWRSLLENQGAKHG</sequence>
<accession>A0ABY4VL83</accession>
<dbReference type="RefSeq" id="WP_252085538.1">
    <property type="nucleotide sequence ID" value="NZ_CP092418.1"/>
</dbReference>
<dbReference type="Proteomes" id="UP001055658">
    <property type="component" value="Chromosome"/>
</dbReference>
<protein>
    <submittedName>
        <fullName evidence="1">Uncharacterized protein</fullName>
    </submittedName>
</protein>
<name>A0ABY4VL83_9GAMM</name>
<keyword evidence="2" id="KW-1185">Reference proteome</keyword>
<dbReference type="EMBL" id="CP092418">
    <property type="protein sequence ID" value="USD23192.1"/>
    <property type="molecule type" value="Genomic_DNA"/>
</dbReference>
<evidence type="ECO:0000313" key="2">
    <source>
        <dbReference type="Proteomes" id="UP001055658"/>
    </source>
</evidence>
<evidence type="ECO:0000313" key="1">
    <source>
        <dbReference type="EMBL" id="USD23192.1"/>
    </source>
</evidence>
<reference evidence="1" key="1">
    <citation type="submission" date="2022-02" db="EMBL/GenBank/DDBJ databases">
        <title>Coral-associated bacteria.</title>
        <authorList>
            <person name="Tang K."/>
            <person name="Wang X."/>
        </authorList>
    </citation>
    <scope>NUCLEOTIDE SEQUENCE</scope>
    <source>
        <strain evidence="1">SCSIO 43006</strain>
    </source>
</reference>